<dbReference type="Proteomes" id="UP001234178">
    <property type="component" value="Unassembled WGS sequence"/>
</dbReference>
<organism evidence="3 4">
    <name type="scientific">Daphnia magna</name>
    <dbReference type="NCBI Taxonomy" id="35525"/>
    <lineage>
        <taxon>Eukaryota</taxon>
        <taxon>Metazoa</taxon>
        <taxon>Ecdysozoa</taxon>
        <taxon>Arthropoda</taxon>
        <taxon>Crustacea</taxon>
        <taxon>Branchiopoda</taxon>
        <taxon>Diplostraca</taxon>
        <taxon>Cladocera</taxon>
        <taxon>Anomopoda</taxon>
        <taxon>Daphniidae</taxon>
        <taxon>Daphnia</taxon>
    </lineage>
</organism>
<proteinExistence type="predicted"/>
<feature type="compositionally biased region" description="Polar residues" evidence="1">
    <location>
        <begin position="54"/>
        <end position="71"/>
    </location>
</feature>
<protein>
    <submittedName>
        <fullName evidence="3">Uncharacterized protein</fullName>
    </submittedName>
</protein>
<name>A0ABR0AAQ9_9CRUS</name>
<evidence type="ECO:0000313" key="3">
    <source>
        <dbReference type="EMBL" id="KAK4022148.1"/>
    </source>
</evidence>
<keyword evidence="2" id="KW-0732">Signal</keyword>
<evidence type="ECO:0000256" key="2">
    <source>
        <dbReference type="SAM" id="SignalP"/>
    </source>
</evidence>
<comment type="caution">
    <text evidence="3">The sequence shown here is derived from an EMBL/GenBank/DDBJ whole genome shotgun (WGS) entry which is preliminary data.</text>
</comment>
<feature type="region of interest" description="Disordered" evidence="1">
    <location>
        <begin position="38"/>
        <end position="71"/>
    </location>
</feature>
<evidence type="ECO:0000256" key="1">
    <source>
        <dbReference type="SAM" id="MobiDB-lite"/>
    </source>
</evidence>
<reference evidence="3 4" key="1">
    <citation type="journal article" date="2023" name="Nucleic Acids Res.">
        <title>The hologenome of Daphnia magna reveals possible DNA methylation and microbiome-mediated evolution of the host genome.</title>
        <authorList>
            <person name="Chaturvedi A."/>
            <person name="Li X."/>
            <person name="Dhandapani V."/>
            <person name="Marshall H."/>
            <person name="Kissane S."/>
            <person name="Cuenca-Cambronero M."/>
            <person name="Asole G."/>
            <person name="Calvet F."/>
            <person name="Ruiz-Romero M."/>
            <person name="Marangio P."/>
            <person name="Guigo R."/>
            <person name="Rago D."/>
            <person name="Mirbahai L."/>
            <person name="Eastwood N."/>
            <person name="Colbourne J.K."/>
            <person name="Zhou J."/>
            <person name="Mallon E."/>
            <person name="Orsini L."/>
        </authorList>
    </citation>
    <scope>NUCLEOTIDE SEQUENCE [LARGE SCALE GENOMIC DNA]</scope>
    <source>
        <strain evidence="3">LRV0_1</strain>
    </source>
</reference>
<feature type="compositionally biased region" description="Basic and acidic residues" evidence="1">
    <location>
        <begin position="39"/>
        <end position="52"/>
    </location>
</feature>
<accession>A0ABR0AAQ9</accession>
<feature type="signal peptide" evidence="2">
    <location>
        <begin position="1"/>
        <end position="25"/>
    </location>
</feature>
<feature type="chain" id="PRO_5045714936" evidence="2">
    <location>
        <begin position="26"/>
        <end position="114"/>
    </location>
</feature>
<keyword evidence="4" id="KW-1185">Reference proteome</keyword>
<sequence length="114" mass="12765">MKEKLLCVTLRVLLIFIPSFGGISSCRNIDPAWWGTSDECSRSRTSRPDRIDSLNGQSRISDPKTLNSSPSSVILGWATCIATISFGTWQLAQYNQYLCNIDEESGWWSVVFPS</sequence>
<dbReference type="EMBL" id="JAOYFB010000037">
    <property type="protein sequence ID" value="KAK4022148.1"/>
    <property type="molecule type" value="Genomic_DNA"/>
</dbReference>
<dbReference type="PROSITE" id="PS51257">
    <property type="entry name" value="PROKAR_LIPOPROTEIN"/>
    <property type="match status" value="1"/>
</dbReference>
<evidence type="ECO:0000313" key="4">
    <source>
        <dbReference type="Proteomes" id="UP001234178"/>
    </source>
</evidence>
<gene>
    <name evidence="3" type="ORF">OUZ56_007629</name>
</gene>